<gene>
    <name evidence="3" type="primary">Ha1f_2</name>
    <name evidence="3" type="ORF">GALDEA_R16089</name>
</gene>
<evidence type="ECO:0000256" key="1">
    <source>
        <dbReference type="ARBA" id="ARBA00023180"/>
    </source>
</evidence>
<evidence type="ECO:0000313" key="4">
    <source>
        <dbReference type="Proteomes" id="UP000566440"/>
    </source>
</evidence>
<organism evidence="3 4">
    <name type="scientific">Galbula dea</name>
    <dbReference type="NCBI Taxonomy" id="1109041"/>
    <lineage>
        <taxon>Eukaryota</taxon>
        <taxon>Metazoa</taxon>
        <taxon>Chordata</taxon>
        <taxon>Craniata</taxon>
        <taxon>Vertebrata</taxon>
        <taxon>Euteleostomi</taxon>
        <taxon>Archelosauria</taxon>
        <taxon>Archosauria</taxon>
        <taxon>Dinosauria</taxon>
        <taxon>Saurischia</taxon>
        <taxon>Theropoda</taxon>
        <taxon>Coelurosauria</taxon>
        <taxon>Aves</taxon>
        <taxon>Neognathae</taxon>
        <taxon>Neoaves</taxon>
        <taxon>Telluraves</taxon>
        <taxon>Coraciimorphae</taxon>
        <taxon>Piciformes</taxon>
        <taxon>Galbulidae</taxon>
        <taxon>Galbula</taxon>
    </lineage>
</organism>
<evidence type="ECO:0000259" key="2">
    <source>
        <dbReference type="Pfam" id="PF00129"/>
    </source>
</evidence>
<keyword evidence="4" id="KW-1185">Reference proteome</keyword>
<accession>A0A7K9SEM5</accession>
<evidence type="ECO:0000313" key="3">
    <source>
        <dbReference type="EMBL" id="NXI34582.1"/>
    </source>
</evidence>
<feature type="domain" description="MHC class I-like antigen recognition-like" evidence="2">
    <location>
        <begin position="1"/>
        <end position="77"/>
    </location>
</feature>
<dbReference type="Gene3D" id="3.30.500.10">
    <property type="entry name" value="MHC class I-like antigen recognition-like"/>
    <property type="match status" value="1"/>
</dbReference>
<feature type="non-terminal residue" evidence="3">
    <location>
        <position position="77"/>
    </location>
</feature>
<dbReference type="GO" id="GO:0009897">
    <property type="term" value="C:external side of plasma membrane"/>
    <property type="evidence" value="ECO:0007669"/>
    <property type="project" value="TreeGrafter"/>
</dbReference>
<dbReference type="SUPFAM" id="SSF54452">
    <property type="entry name" value="MHC antigen-recognition domain"/>
    <property type="match status" value="1"/>
</dbReference>
<dbReference type="PANTHER" id="PTHR16675:SF235">
    <property type="entry name" value="SHKT DOMAIN-CONTAINING PROTEIN"/>
    <property type="match status" value="1"/>
</dbReference>
<dbReference type="EMBL" id="VWZX01000358">
    <property type="protein sequence ID" value="NXI34582.1"/>
    <property type="molecule type" value="Genomic_DNA"/>
</dbReference>
<reference evidence="3 4" key="1">
    <citation type="submission" date="2019-09" db="EMBL/GenBank/DDBJ databases">
        <title>Bird 10,000 Genomes (B10K) Project - Family phase.</title>
        <authorList>
            <person name="Zhang G."/>
        </authorList>
    </citation>
    <scope>NUCLEOTIDE SEQUENCE [LARGE SCALE GENOMIC DNA]</scope>
    <source>
        <strain evidence="3">B10K-DU-001-62</strain>
        <tissue evidence="3">Muscle</tissue>
    </source>
</reference>
<name>A0A7K9SEM5_9PICI</name>
<dbReference type="PANTHER" id="PTHR16675">
    <property type="entry name" value="MHC CLASS I-RELATED"/>
    <property type="match status" value="1"/>
</dbReference>
<proteinExistence type="predicted"/>
<dbReference type="GO" id="GO:0006955">
    <property type="term" value="P:immune response"/>
    <property type="evidence" value="ECO:0007669"/>
    <property type="project" value="TreeGrafter"/>
</dbReference>
<dbReference type="InterPro" id="IPR011162">
    <property type="entry name" value="MHC_I/II-like_Ag-recog"/>
</dbReference>
<protein>
    <submittedName>
        <fullName evidence="3">HA1F protein</fullName>
    </submittedName>
</protein>
<dbReference type="InterPro" id="IPR011161">
    <property type="entry name" value="MHC_I-like_Ag-recog"/>
</dbReference>
<feature type="non-terminal residue" evidence="3">
    <location>
        <position position="1"/>
    </location>
</feature>
<dbReference type="InterPro" id="IPR037055">
    <property type="entry name" value="MHC_I-like_Ag-recog_sf"/>
</dbReference>
<dbReference type="AlphaFoldDB" id="A0A7K9SEM5"/>
<dbReference type="Proteomes" id="UP000566440">
    <property type="component" value="Unassembled WGS sequence"/>
</dbReference>
<dbReference type="OrthoDB" id="8936120at2759"/>
<keyword evidence="1" id="KW-0325">Glycoprotein</keyword>
<comment type="caution">
    <text evidence="3">The sequence shown here is derived from an EMBL/GenBank/DDBJ whole genome shotgun (WGS) entry which is preliminary data.</text>
</comment>
<dbReference type="InterPro" id="IPR050208">
    <property type="entry name" value="MHC_class-I_related"/>
</dbReference>
<sequence>SLRYFYVAVSDPSPGLPQSMIEGYMDGIPISRYDSEIGRMVPKAKWMETNLDQHYWDEQTQIAQRNEQADRVNLETL</sequence>
<dbReference type="GO" id="GO:0005615">
    <property type="term" value="C:extracellular space"/>
    <property type="evidence" value="ECO:0007669"/>
    <property type="project" value="TreeGrafter"/>
</dbReference>
<dbReference type="Pfam" id="PF00129">
    <property type="entry name" value="MHC_I"/>
    <property type="match status" value="1"/>
</dbReference>